<dbReference type="PIRSF" id="PIRSF018266">
    <property type="entry name" value="FecR"/>
    <property type="match status" value="1"/>
</dbReference>
<feature type="transmembrane region" description="Helical" evidence="1">
    <location>
        <begin position="63"/>
        <end position="81"/>
    </location>
</feature>
<name>A0A5B2VJ11_9BACT</name>
<dbReference type="AlphaFoldDB" id="A0A5B2VJ11"/>
<dbReference type="Gene3D" id="3.55.50.30">
    <property type="match status" value="1"/>
</dbReference>
<dbReference type="PANTHER" id="PTHR30273">
    <property type="entry name" value="PERIPLASMIC SIGNAL SENSOR AND SIGMA FACTOR ACTIVATOR FECR-RELATED"/>
    <property type="match status" value="1"/>
</dbReference>
<evidence type="ECO:0000313" key="5">
    <source>
        <dbReference type="Proteomes" id="UP000324611"/>
    </source>
</evidence>
<keyword evidence="1" id="KW-0812">Transmembrane</keyword>
<comment type="caution">
    <text evidence="4">The sequence shown here is derived from an EMBL/GenBank/DDBJ whole genome shotgun (WGS) entry which is preliminary data.</text>
</comment>
<dbReference type="EMBL" id="VUOC01000004">
    <property type="protein sequence ID" value="KAA2238894.1"/>
    <property type="molecule type" value="Genomic_DNA"/>
</dbReference>
<reference evidence="4 5" key="1">
    <citation type="submission" date="2019-09" db="EMBL/GenBank/DDBJ databases">
        <title>Chitinophaga ginsengihumi sp. nov., isolated from soil of ginseng rhizosphere.</title>
        <authorList>
            <person name="Lee J."/>
        </authorList>
    </citation>
    <scope>NUCLEOTIDE SEQUENCE [LARGE SCALE GENOMIC DNA]</scope>
    <source>
        <strain evidence="4 5">BN140078</strain>
    </source>
</reference>
<dbReference type="Pfam" id="PF16344">
    <property type="entry name" value="FecR_C"/>
    <property type="match status" value="1"/>
</dbReference>
<reference evidence="4 5" key="2">
    <citation type="submission" date="2019-09" db="EMBL/GenBank/DDBJ databases">
        <authorList>
            <person name="Jin C."/>
        </authorList>
    </citation>
    <scope>NUCLEOTIDE SEQUENCE [LARGE SCALE GENOMIC DNA]</scope>
    <source>
        <strain evidence="4 5">BN140078</strain>
    </source>
</reference>
<keyword evidence="1" id="KW-1133">Transmembrane helix</keyword>
<gene>
    <name evidence="4" type="ORF">F0L74_22020</name>
</gene>
<accession>A0A5B2VJ11</accession>
<protein>
    <submittedName>
        <fullName evidence="4">DUF4974 domain-containing protein</fullName>
    </submittedName>
</protein>
<dbReference type="InterPro" id="IPR006860">
    <property type="entry name" value="FecR"/>
</dbReference>
<evidence type="ECO:0000259" key="2">
    <source>
        <dbReference type="Pfam" id="PF04773"/>
    </source>
</evidence>
<evidence type="ECO:0000256" key="1">
    <source>
        <dbReference type="SAM" id="Phobius"/>
    </source>
</evidence>
<feature type="domain" description="FecR protein" evidence="2">
    <location>
        <begin position="99"/>
        <end position="188"/>
    </location>
</feature>
<organism evidence="4 5">
    <name type="scientific">Chitinophaga agrisoli</name>
    <dbReference type="NCBI Taxonomy" id="2607653"/>
    <lineage>
        <taxon>Bacteria</taxon>
        <taxon>Pseudomonadati</taxon>
        <taxon>Bacteroidota</taxon>
        <taxon>Chitinophagia</taxon>
        <taxon>Chitinophagales</taxon>
        <taxon>Chitinophagaceae</taxon>
        <taxon>Chitinophaga</taxon>
    </lineage>
</organism>
<proteinExistence type="predicted"/>
<dbReference type="Gene3D" id="2.60.120.1440">
    <property type="match status" value="1"/>
</dbReference>
<dbReference type="InterPro" id="IPR012373">
    <property type="entry name" value="Ferrdict_sens_TM"/>
</dbReference>
<dbReference type="GO" id="GO:0016989">
    <property type="term" value="F:sigma factor antagonist activity"/>
    <property type="evidence" value="ECO:0007669"/>
    <property type="project" value="TreeGrafter"/>
</dbReference>
<evidence type="ECO:0000259" key="3">
    <source>
        <dbReference type="Pfam" id="PF16344"/>
    </source>
</evidence>
<keyword evidence="5" id="KW-1185">Reference proteome</keyword>
<keyword evidence="1" id="KW-0472">Membrane</keyword>
<dbReference type="Proteomes" id="UP000324611">
    <property type="component" value="Unassembled WGS sequence"/>
</dbReference>
<feature type="domain" description="Protein FecR C-terminal" evidence="3">
    <location>
        <begin position="238"/>
        <end position="306"/>
    </location>
</feature>
<dbReference type="RefSeq" id="WP_149840073.1">
    <property type="nucleotide sequence ID" value="NZ_VUOC01000004.1"/>
</dbReference>
<dbReference type="PANTHER" id="PTHR30273:SF2">
    <property type="entry name" value="PROTEIN FECR"/>
    <property type="match status" value="1"/>
</dbReference>
<dbReference type="InterPro" id="IPR032508">
    <property type="entry name" value="FecR_C"/>
</dbReference>
<sequence length="309" mass="35213">MKDLLKRYVAGQCTPEEQLLVEEWYRQQLSARRDIAPPEQAGLQEQLLQRIQQPRKIIRMRPLLRVAAALVLLLGIGYLLVQQLRPAKIQWQEAYAAHGNPLRLQLSDGSIVWLNAGTRLRYPAAFKGNEREVQLLTGEMNIDVKQDPDHPFFVKSGGIRTRVLGTVFNVRAYERLALLQVTVQQGKVSVRCDDSLRQLAGQEMILLPDEQMTLHTKDQVWEKQHIDAKSINGWTSGRLLFDNERLDIIAMQLEYKYQVKISFANASLAAYRITAGFQAADPLNEVLEALSMANNLHYQVNGNTIMLNK</sequence>
<dbReference type="Pfam" id="PF04773">
    <property type="entry name" value="FecR"/>
    <property type="match status" value="1"/>
</dbReference>
<evidence type="ECO:0000313" key="4">
    <source>
        <dbReference type="EMBL" id="KAA2238894.1"/>
    </source>
</evidence>